<dbReference type="InterPro" id="IPR022324">
    <property type="entry name" value="Bacilysin_exporter_BacE_put"/>
</dbReference>
<keyword evidence="4 6" id="KW-1133">Transmembrane helix</keyword>
<dbReference type="CDD" id="cd06173">
    <property type="entry name" value="MFS_MefA_like"/>
    <property type="match status" value="1"/>
</dbReference>
<evidence type="ECO:0000256" key="2">
    <source>
        <dbReference type="ARBA" id="ARBA00022475"/>
    </source>
</evidence>
<keyword evidence="3 6" id="KW-0812">Transmembrane</keyword>
<evidence type="ECO:0000256" key="6">
    <source>
        <dbReference type="SAM" id="Phobius"/>
    </source>
</evidence>
<evidence type="ECO:0000313" key="8">
    <source>
        <dbReference type="Proteomes" id="UP001597343"/>
    </source>
</evidence>
<dbReference type="InterPro" id="IPR011701">
    <property type="entry name" value="MFS"/>
</dbReference>
<keyword evidence="8" id="KW-1185">Reference proteome</keyword>
<evidence type="ECO:0000256" key="3">
    <source>
        <dbReference type="ARBA" id="ARBA00022692"/>
    </source>
</evidence>
<dbReference type="PRINTS" id="PR01988">
    <property type="entry name" value="EXPORTERBACE"/>
</dbReference>
<accession>A0ABW4ZU75</accession>
<feature type="transmembrane region" description="Helical" evidence="6">
    <location>
        <begin position="359"/>
        <end position="380"/>
    </location>
</feature>
<comment type="subcellular location">
    <subcellularLocation>
        <location evidence="1">Cell membrane</location>
        <topology evidence="1">Multi-pass membrane protein</topology>
    </subcellularLocation>
</comment>
<name>A0ABW4ZU75_9BACL</name>
<feature type="transmembrane region" description="Helical" evidence="6">
    <location>
        <begin position="232"/>
        <end position="255"/>
    </location>
</feature>
<feature type="transmembrane region" description="Helical" evidence="6">
    <location>
        <begin position="58"/>
        <end position="78"/>
    </location>
</feature>
<evidence type="ECO:0000256" key="1">
    <source>
        <dbReference type="ARBA" id="ARBA00004651"/>
    </source>
</evidence>
<organism evidence="7 8">
    <name type="scientific">Tumebacillus lipolyticus</name>
    <dbReference type="NCBI Taxonomy" id="1280370"/>
    <lineage>
        <taxon>Bacteria</taxon>
        <taxon>Bacillati</taxon>
        <taxon>Bacillota</taxon>
        <taxon>Bacilli</taxon>
        <taxon>Bacillales</taxon>
        <taxon>Alicyclobacillaceae</taxon>
        <taxon>Tumebacillus</taxon>
    </lineage>
</organism>
<comment type="caution">
    <text evidence="7">The sequence shown here is derived from an EMBL/GenBank/DDBJ whole genome shotgun (WGS) entry which is preliminary data.</text>
</comment>
<dbReference type="PANTHER" id="PTHR23513:SF6">
    <property type="entry name" value="MAJOR FACILITATOR SUPERFAMILY ASSOCIATED DOMAIN-CONTAINING PROTEIN"/>
    <property type="match status" value="1"/>
</dbReference>
<feature type="transmembrane region" description="Helical" evidence="6">
    <location>
        <begin position="267"/>
        <end position="287"/>
    </location>
</feature>
<feature type="transmembrane region" description="Helical" evidence="6">
    <location>
        <begin position="294"/>
        <end position="312"/>
    </location>
</feature>
<reference evidence="8" key="1">
    <citation type="journal article" date="2019" name="Int. J. Syst. Evol. Microbiol.">
        <title>The Global Catalogue of Microorganisms (GCM) 10K type strain sequencing project: providing services to taxonomists for standard genome sequencing and annotation.</title>
        <authorList>
            <consortium name="The Broad Institute Genomics Platform"/>
            <consortium name="The Broad Institute Genome Sequencing Center for Infectious Disease"/>
            <person name="Wu L."/>
            <person name="Ma J."/>
        </authorList>
    </citation>
    <scope>NUCLEOTIDE SEQUENCE [LARGE SCALE GENOMIC DNA]</scope>
    <source>
        <strain evidence="8">CGMCC 1.13574</strain>
    </source>
</reference>
<evidence type="ECO:0000256" key="5">
    <source>
        <dbReference type="ARBA" id="ARBA00023136"/>
    </source>
</evidence>
<dbReference type="SUPFAM" id="SSF103473">
    <property type="entry name" value="MFS general substrate transporter"/>
    <property type="match status" value="1"/>
</dbReference>
<evidence type="ECO:0000256" key="4">
    <source>
        <dbReference type="ARBA" id="ARBA00022989"/>
    </source>
</evidence>
<feature type="transmembrane region" description="Helical" evidence="6">
    <location>
        <begin position="85"/>
        <end position="106"/>
    </location>
</feature>
<feature type="transmembrane region" description="Helical" evidence="6">
    <location>
        <begin position="180"/>
        <end position="201"/>
    </location>
</feature>
<dbReference type="Pfam" id="PF07690">
    <property type="entry name" value="MFS_1"/>
    <property type="match status" value="1"/>
</dbReference>
<keyword evidence="2" id="KW-1003">Cell membrane</keyword>
<sequence length="411" mass="44402">MSNPHPQPAHPSPKQANARFLYLLFGLLFSRLGNNIYLLALPWLAYDLTGSSVQMGTVFAFETLPYILLLPLGGVIIDRSDRRKIMMVCDIARMFLVVSIPLLYWADLLSMPYLYVLSFVLSTLSFFVDISMSAIIPNLVDKDDLIKSNGRLQLVDNTIRLLGPIIAGALIASIGTPASIFLNGFSYLIMAVCVFLIGPIARPSATAQAAKTIWQDMRDGFAYGWNRIDLRAIGAISMFCNFGIGLVMSTLIFYLRDTLQSDEYQTGLVFSAVGIFGIIGALITPPLTKRFRRGMLLSCLMVFGGLIGGGLIALVPHWIAVGLGLGILLGSVVAMNVILNAYKQGNIDNQMFGRVEGAITSISNCCIPLSGLVGGITIGLAGGSLITYLLATAMIVISGLISFFTPLRKIA</sequence>
<protein>
    <submittedName>
        <fullName evidence="7">MFS transporter</fullName>
    </submittedName>
</protein>
<feature type="transmembrane region" description="Helical" evidence="6">
    <location>
        <begin position="318"/>
        <end position="339"/>
    </location>
</feature>
<feature type="transmembrane region" description="Helical" evidence="6">
    <location>
        <begin position="20"/>
        <end position="46"/>
    </location>
</feature>
<keyword evidence="5 6" id="KW-0472">Membrane</keyword>
<dbReference type="InterPro" id="IPR036259">
    <property type="entry name" value="MFS_trans_sf"/>
</dbReference>
<dbReference type="RefSeq" id="WP_386044814.1">
    <property type="nucleotide sequence ID" value="NZ_JBHUIO010000005.1"/>
</dbReference>
<evidence type="ECO:0000313" key="7">
    <source>
        <dbReference type="EMBL" id="MFD2169562.1"/>
    </source>
</evidence>
<feature type="transmembrane region" description="Helical" evidence="6">
    <location>
        <begin position="386"/>
        <end position="407"/>
    </location>
</feature>
<dbReference type="Gene3D" id="1.20.1250.20">
    <property type="entry name" value="MFS general substrate transporter like domains"/>
    <property type="match status" value="1"/>
</dbReference>
<dbReference type="PANTHER" id="PTHR23513">
    <property type="entry name" value="INTEGRAL MEMBRANE EFFLUX PROTEIN-RELATED"/>
    <property type="match status" value="1"/>
</dbReference>
<dbReference type="Proteomes" id="UP001597343">
    <property type="component" value="Unassembled WGS sequence"/>
</dbReference>
<gene>
    <name evidence="7" type="ORF">ACFSOY_06100</name>
</gene>
<proteinExistence type="predicted"/>
<dbReference type="EMBL" id="JBHUIO010000005">
    <property type="protein sequence ID" value="MFD2169562.1"/>
    <property type="molecule type" value="Genomic_DNA"/>
</dbReference>